<gene>
    <name evidence="8" type="primary">ANM6</name>
    <name evidence="8" type="ORF">TR148892</name>
</gene>
<protein>
    <recommendedName>
        <fullName evidence="1">type I protein arginine methyltransferase</fullName>
        <ecNumber evidence="1">2.1.1.319</ecNumber>
    </recommendedName>
</protein>
<evidence type="ECO:0000256" key="6">
    <source>
        <dbReference type="PROSITE-ProRule" id="PRU01015"/>
    </source>
</evidence>
<evidence type="ECO:0000256" key="5">
    <source>
        <dbReference type="ARBA" id="ARBA00049303"/>
    </source>
</evidence>
<dbReference type="AlphaFoldDB" id="A0A0X3Q2P8"/>
<dbReference type="PROSITE" id="PS51678">
    <property type="entry name" value="SAM_MT_PRMT"/>
    <property type="match status" value="1"/>
</dbReference>
<dbReference type="Pfam" id="PF22528">
    <property type="entry name" value="PRMT_C"/>
    <property type="match status" value="1"/>
</dbReference>
<dbReference type="Gene3D" id="3.40.50.150">
    <property type="entry name" value="Vaccinia Virus protein VP39"/>
    <property type="match status" value="1"/>
</dbReference>
<dbReference type="SUPFAM" id="SSF53335">
    <property type="entry name" value="S-adenosyl-L-methionine-dependent methyltransferases"/>
    <property type="match status" value="1"/>
</dbReference>
<dbReference type="GO" id="GO:0042054">
    <property type="term" value="F:histone methyltransferase activity"/>
    <property type="evidence" value="ECO:0007669"/>
    <property type="project" value="TreeGrafter"/>
</dbReference>
<dbReference type="GO" id="GO:0035242">
    <property type="term" value="F:protein-arginine omega-N asymmetric methyltransferase activity"/>
    <property type="evidence" value="ECO:0007669"/>
    <property type="project" value="UniProtKB-EC"/>
</dbReference>
<keyword evidence="4 6" id="KW-0949">S-adenosyl-L-methionine</keyword>
<evidence type="ECO:0000256" key="1">
    <source>
        <dbReference type="ARBA" id="ARBA00011925"/>
    </source>
</evidence>
<evidence type="ECO:0000313" key="8">
    <source>
        <dbReference type="EMBL" id="JAP53796.1"/>
    </source>
</evidence>
<accession>A0A0X3Q2P8</accession>
<organism evidence="8">
    <name type="scientific">Schistocephalus solidus</name>
    <name type="common">Tapeworm</name>
    <dbReference type="NCBI Taxonomy" id="70667"/>
    <lineage>
        <taxon>Eukaryota</taxon>
        <taxon>Metazoa</taxon>
        <taxon>Spiralia</taxon>
        <taxon>Lophotrochozoa</taxon>
        <taxon>Platyhelminthes</taxon>
        <taxon>Cestoda</taxon>
        <taxon>Eucestoda</taxon>
        <taxon>Diphyllobothriidea</taxon>
        <taxon>Diphyllobothriidae</taxon>
        <taxon>Schistocephalus</taxon>
    </lineage>
</organism>
<dbReference type="GO" id="GO:0032259">
    <property type="term" value="P:methylation"/>
    <property type="evidence" value="ECO:0007669"/>
    <property type="project" value="UniProtKB-KW"/>
</dbReference>
<sequence>PFNGPYLTRCMEIPHKKQRIDGSLTDSNYDDGEAQKLQTVSETVSKDAPFQRDLLVDEKYFKSYSFYEVHALMLADRRRTLTYRLALTQAHNRLHDQVILDVGSGTGILSIFGAKAGAKHVFAVDAAKKTCELAEKIIAENGLASSITVINSQVEDAKLAILDRVGAIVSEWMGYCLLYENMLTSVLLARDKYLLPTGAPSGVRPEDLAAWRRLRLFPCSASLFAAAFTETSLELDSAPNDSAESDLEALDAMDDSQKYTRKKLWSDLSELYQAKLDGVFADCVADEFYHQVHVKVVSKAAIVSNACKLCNLDLSTLDANELTRNGVQGHLDVSSIGLVSVNGLAIWFSVEFPDGEVLSTSPDVAPTHWQQCLIYLPQPLSLRQDDRIEGSLSFTHPFSNKRDLDVTLNCRFIEAKTENCILDFKRTYRLQS</sequence>
<evidence type="ECO:0000256" key="4">
    <source>
        <dbReference type="ARBA" id="ARBA00022691"/>
    </source>
</evidence>
<dbReference type="FunFam" id="3.40.50.150:FF:000003">
    <property type="entry name" value="Blast:Protein arginine N-methyltransferase 1"/>
    <property type="match status" value="1"/>
</dbReference>
<dbReference type="CDD" id="cd02440">
    <property type="entry name" value="AdoMet_MTases"/>
    <property type="match status" value="1"/>
</dbReference>
<keyword evidence="2 6" id="KW-0489">Methyltransferase</keyword>
<feature type="domain" description="Protein arginine N-methyltransferase" evidence="7">
    <location>
        <begin position="262"/>
        <end position="412"/>
    </location>
</feature>
<dbReference type="InterPro" id="IPR055135">
    <property type="entry name" value="PRMT_dom"/>
</dbReference>
<evidence type="ECO:0000259" key="7">
    <source>
        <dbReference type="Pfam" id="PF22528"/>
    </source>
</evidence>
<evidence type="ECO:0000256" key="2">
    <source>
        <dbReference type="ARBA" id="ARBA00022603"/>
    </source>
</evidence>
<dbReference type="PANTHER" id="PTHR11006:SF4">
    <property type="entry name" value="PROTEIN ARGININE N-METHYLTRANSFERASE 7"/>
    <property type="match status" value="1"/>
</dbReference>
<dbReference type="Pfam" id="PF06325">
    <property type="entry name" value="PrmA"/>
    <property type="match status" value="1"/>
</dbReference>
<reference evidence="8" key="1">
    <citation type="submission" date="2016-01" db="EMBL/GenBank/DDBJ databases">
        <title>Reference transcriptome for the parasite Schistocephalus solidus: insights into the molecular evolution of parasitism.</title>
        <authorList>
            <person name="Hebert F.O."/>
            <person name="Grambauer S."/>
            <person name="Barber I."/>
            <person name="Landry C.R."/>
            <person name="Aubin-Horth N."/>
        </authorList>
    </citation>
    <scope>NUCLEOTIDE SEQUENCE</scope>
</reference>
<dbReference type="PANTHER" id="PTHR11006">
    <property type="entry name" value="PROTEIN ARGININE N-METHYLTRANSFERASE"/>
    <property type="match status" value="1"/>
</dbReference>
<comment type="catalytic activity">
    <reaction evidence="5">
        <text>L-arginyl-[protein] + S-adenosyl-L-methionine = N(omega)-methyl-L-arginyl-[protein] + S-adenosyl-L-homocysteine + H(+)</text>
        <dbReference type="Rhea" id="RHEA:48100"/>
        <dbReference type="Rhea" id="RHEA-COMP:10532"/>
        <dbReference type="Rhea" id="RHEA-COMP:11990"/>
        <dbReference type="ChEBI" id="CHEBI:15378"/>
        <dbReference type="ChEBI" id="CHEBI:29965"/>
        <dbReference type="ChEBI" id="CHEBI:57856"/>
        <dbReference type="ChEBI" id="CHEBI:59789"/>
        <dbReference type="ChEBI" id="CHEBI:65280"/>
    </reaction>
    <physiologicalReaction direction="left-to-right" evidence="5">
        <dbReference type="Rhea" id="RHEA:48101"/>
    </physiologicalReaction>
</comment>
<dbReference type="EMBL" id="GEEE01009429">
    <property type="protein sequence ID" value="JAP53796.1"/>
    <property type="molecule type" value="Transcribed_RNA"/>
</dbReference>
<dbReference type="InterPro" id="IPR025799">
    <property type="entry name" value="Arg_MeTrfase"/>
</dbReference>
<keyword evidence="3 6" id="KW-0808">Transferase</keyword>
<name>A0A0X3Q2P8_SCHSO</name>
<dbReference type="Gene3D" id="2.70.160.11">
    <property type="entry name" value="Hnrnp arginine n-methyltransferase1"/>
    <property type="match status" value="1"/>
</dbReference>
<evidence type="ECO:0000256" key="3">
    <source>
        <dbReference type="ARBA" id="ARBA00022679"/>
    </source>
</evidence>
<dbReference type="EC" id="2.1.1.319" evidence="1"/>
<proteinExistence type="predicted"/>
<feature type="non-terminal residue" evidence="8">
    <location>
        <position position="1"/>
    </location>
</feature>
<dbReference type="InterPro" id="IPR029063">
    <property type="entry name" value="SAM-dependent_MTases_sf"/>
</dbReference>